<evidence type="ECO:0000313" key="3">
    <source>
        <dbReference type="EMBL" id="VDO61540.1"/>
    </source>
</evidence>
<dbReference type="AlphaFoldDB" id="A0A3P7WKJ0"/>
<evidence type="ECO:0000313" key="5">
    <source>
        <dbReference type="WBParaSite" id="HPBE_0000452801-mRNA-1"/>
    </source>
</evidence>
<dbReference type="EMBL" id="UZAH01025326">
    <property type="protein sequence ID" value="VDO61540.1"/>
    <property type="molecule type" value="Genomic_DNA"/>
</dbReference>
<evidence type="ECO:0000256" key="2">
    <source>
        <dbReference type="SAM" id="Phobius"/>
    </source>
</evidence>
<keyword evidence="2" id="KW-0472">Membrane</keyword>
<keyword evidence="2" id="KW-1133">Transmembrane helix</keyword>
<dbReference type="WBParaSite" id="HPBE_0000452801-mRNA-1">
    <property type="protein sequence ID" value="HPBE_0000452801-mRNA-1"/>
    <property type="gene ID" value="HPBE_0000452801"/>
</dbReference>
<name>A0A3P7WKJ0_HELPZ</name>
<feature type="region of interest" description="Disordered" evidence="1">
    <location>
        <begin position="19"/>
        <end position="46"/>
    </location>
</feature>
<gene>
    <name evidence="3" type="ORF">HPBE_LOCUS4529</name>
</gene>
<proteinExistence type="predicted"/>
<dbReference type="Proteomes" id="UP000050761">
    <property type="component" value="Unassembled WGS sequence"/>
</dbReference>
<reference evidence="5" key="2">
    <citation type="submission" date="2019-09" db="UniProtKB">
        <authorList>
            <consortium name="WormBaseParasite"/>
        </authorList>
    </citation>
    <scope>IDENTIFICATION</scope>
</reference>
<keyword evidence="4" id="KW-1185">Reference proteome</keyword>
<evidence type="ECO:0000256" key="1">
    <source>
        <dbReference type="SAM" id="MobiDB-lite"/>
    </source>
</evidence>
<sequence length="130" mass="14366">MSGSDYEYLELEKLLPEVEPGQNHNFNKQSGGEAPPAHTTTATTTTSTVHGELTDLHFNYTADDLIVLTSREVLIGFVVFAVLAALLVALVRRRARMRALLRNRRGNLLQKFQGGGDSDEDDILISSMYS</sequence>
<keyword evidence="2" id="KW-0812">Transmembrane</keyword>
<organism evidence="3">
    <name type="scientific">Heligmosomoides polygyrus</name>
    <name type="common">Parasitic roundworm</name>
    <dbReference type="NCBI Taxonomy" id="6339"/>
    <lineage>
        <taxon>Eukaryota</taxon>
        <taxon>Metazoa</taxon>
        <taxon>Ecdysozoa</taxon>
        <taxon>Nematoda</taxon>
        <taxon>Chromadorea</taxon>
        <taxon>Rhabditida</taxon>
        <taxon>Rhabditina</taxon>
        <taxon>Rhabditomorpha</taxon>
        <taxon>Strongyloidea</taxon>
        <taxon>Heligmosomidae</taxon>
        <taxon>Heligmosomoides</taxon>
    </lineage>
</organism>
<reference evidence="3 4" key="1">
    <citation type="submission" date="2018-11" db="EMBL/GenBank/DDBJ databases">
        <authorList>
            <consortium name="Pathogen Informatics"/>
        </authorList>
    </citation>
    <scope>NUCLEOTIDE SEQUENCE [LARGE SCALE GENOMIC DNA]</scope>
</reference>
<accession>A0A3P7WKJ0</accession>
<evidence type="ECO:0000313" key="4">
    <source>
        <dbReference type="Proteomes" id="UP000050761"/>
    </source>
</evidence>
<protein>
    <submittedName>
        <fullName evidence="5">FXYD domain-containing ion transport regulator</fullName>
    </submittedName>
</protein>
<feature type="transmembrane region" description="Helical" evidence="2">
    <location>
        <begin position="73"/>
        <end position="91"/>
    </location>
</feature>